<dbReference type="GO" id="GO:0051782">
    <property type="term" value="P:negative regulation of cell division"/>
    <property type="evidence" value="ECO:0007669"/>
    <property type="project" value="TreeGrafter"/>
</dbReference>
<gene>
    <name evidence="4" type="primary">minD</name>
    <name evidence="4" type="ORF">AULFYP135_02152</name>
</gene>
<dbReference type="GO" id="GO:0009898">
    <property type="term" value="C:cytoplasmic side of plasma membrane"/>
    <property type="evidence" value="ECO:0007669"/>
    <property type="project" value="TreeGrafter"/>
</dbReference>
<protein>
    <submittedName>
        <fullName evidence="4">Septum site-determining protein MinD</fullName>
    </submittedName>
</protein>
<dbReference type="GO" id="GO:0016887">
    <property type="term" value="F:ATP hydrolysis activity"/>
    <property type="evidence" value="ECO:0007669"/>
    <property type="project" value="TreeGrafter"/>
</dbReference>
<dbReference type="SUPFAM" id="SSF52540">
    <property type="entry name" value="P-loop containing nucleoside triphosphate hydrolases"/>
    <property type="match status" value="1"/>
</dbReference>
<dbReference type="EMBL" id="CACRSL010000005">
    <property type="protein sequence ID" value="VYT22876.1"/>
    <property type="molecule type" value="Genomic_DNA"/>
</dbReference>
<sequence>MAQTILVTSGKGGVGKSTVSVLLGAALAQAGKRVLLLEMDSGLRGMDIMLGVQDETVYDLSDVLTRRCEPIKAMAACPYMQGLYLLPAPYDHCFIPDQGDLIRLTRGLAHHFDYLLVDTPAGLGRNFQAAAAVADRALLVVTPDPICVRDGRKVADTLEALGVGDIRLVINKVTPQLAKMKMLPDLDAVIDGVGVQLIGVIPQENQVMEITAKGRPLPNSTVCHRVFANLAGRIEGKYIPLAIG</sequence>
<dbReference type="InterPro" id="IPR002586">
    <property type="entry name" value="CobQ/CobB/MinD/ParA_Nub-bd_dom"/>
</dbReference>
<dbReference type="AlphaFoldDB" id="A0A6N2V7F8"/>
<accession>A0A6N2V7F8</accession>
<dbReference type="InterPro" id="IPR027417">
    <property type="entry name" value="P-loop_NTPase"/>
</dbReference>
<dbReference type="PANTHER" id="PTHR43384">
    <property type="entry name" value="SEPTUM SITE-DETERMINING PROTEIN MIND HOMOLOG, CHLOROPLASTIC-RELATED"/>
    <property type="match status" value="1"/>
</dbReference>
<organism evidence="4">
    <name type="scientific">uncultured Anaerotruncus sp</name>
    <dbReference type="NCBI Taxonomy" id="905011"/>
    <lineage>
        <taxon>Bacteria</taxon>
        <taxon>Bacillati</taxon>
        <taxon>Bacillota</taxon>
        <taxon>Clostridia</taxon>
        <taxon>Eubacteriales</taxon>
        <taxon>Oscillospiraceae</taxon>
        <taxon>Anaerotruncus</taxon>
        <taxon>environmental samples</taxon>
    </lineage>
</organism>
<evidence type="ECO:0000259" key="3">
    <source>
        <dbReference type="Pfam" id="PF01656"/>
    </source>
</evidence>
<keyword evidence="1" id="KW-0547">Nucleotide-binding</keyword>
<proteinExistence type="predicted"/>
<feature type="domain" description="CobQ/CobB/MinD/ParA nucleotide binding" evidence="3">
    <location>
        <begin position="5"/>
        <end position="217"/>
    </location>
</feature>
<evidence type="ECO:0000313" key="4">
    <source>
        <dbReference type="EMBL" id="VYT22876.1"/>
    </source>
</evidence>
<evidence type="ECO:0000256" key="2">
    <source>
        <dbReference type="ARBA" id="ARBA00022840"/>
    </source>
</evidence>
<dbReference type="GO" id="GO:0005829">
    <property type="term" value="C:cytosol"/>
    <property type="evidence" value="ECO:0007669"/>
    <property type="project" value="TreeGrafter"/>
</dbReference>
<dbReference type="PANTHER" id="PTHR43384:SF6">
    <property type="entry name" value="SEPTUM SITE-DETERMINING PROTEIN MIND HOMOLOG, CHLOROPLASTIC"/>
    <property type="match status" value="1"/>
</dbReference>
<reference evidence="4" key="1">
    <citation type="submission" date="2019-11" db="EMBL/GenBank/DDBJ databases">
        <authorList>
            <person name="Feng L."/>
        </authorList>
    </citation>
    <scope>NUCLEOTIDE SEQUENCE</scope>
    <source>
        <strain evidence="4">AundefinedLFYP135</strain>
    </source>
</reference>
<dbReference type="InterPro" id="IPR050625">
    <property type="entry name" value="ParA/MinD_ATPase"/>
</dbReference>
<name>A0A6N2V7F8_9FIRM</name>
<dbReference type="GO" id="GO:0005524">
    <property type="term" value="F:ATP binding"/>
    <property type="evidence" value="ECO:0007669"/>
    <property type="project" value="UniProtKB-KW"/>
</dbReference>
<dbReference type="Gene3D" id="3.40.50.300">
    <property type="entry name" value="P-loop containing nucleotide triphosphate hydrolases"/>
    <property type="match status" value="1"/>
</dbReference>
<keyword evidence="2" id="KW-0067">ATP-binding</keyword>
<evidence type="ECO:0000256" key="1">
    <source>
        <dbReference type="ARBA" id="ARBA00022741"/>
    </source>
</evidence>
<dbReference type="Pfam" id="PF01656">
    <property type="entry name" value="CbiA"/>
    <property type="match status" value="1"/>
</dbReference>